<dbReference type="EMBL" id="BNJG01000003">
    <property type="protein sequence ID" value="GHO58655.1"/>
    <property type="molecule type" value="Genomic_DNA"/>
</dbReference>
<evidence type="ECO:0008006" key="3">
    <source>
        <dbReference type="Google" id="ProtNLM"/>
    </source>
</evidence>
<evidence type="ECO:0000313" key="2">
    <source>
        <dbReference type="Proteomes" id="UP000654345"/>
    </source>
</evidence>
<dbReference type="Proteomes" id="UP000654345">
    <property type="component" value="Unassembled WGS sequence"/>
</dbReference>
<name>A0ABQ3V1X5_9CHLR</name>
<organism evidence="1 2">
    <name type="scientific">Ktedonobacter robiniae</name>
    <dbReference type="NCBI Taxonomy" id="2778365"/>
    <lineage>
        <taxon>Bacteria</taxon>
        <taxon>Bacillati</taxon>
        <taxon>Chloroflexota</taxon>
        <taxon>Ktedonobacteria</taxon>
        <taxon>Ktedonobacterales</taxon>
        <taxon>Ktedonobacteraceae</taxon>
        <taxon>Ktedonobacter</taxon>
    </lineage>
</organism>
<proteinExistence type="predicted"/>
<gene>
    <name evidence="1" type="ORF">KSB_71300</name>
</gene>
<evidence type="ECO:0000313" key="1">
    <source>
        <dbReference type="EMBL" id="GHO58655.1"/>
    </source>
</evidence>
<sequence length="366" mass="38868">MPTTGCDSWTVTSSSNPQNITADRGIAALSPNDIWMVGQSNTSGTVGYSTMAQHWDGKSWSIVSTPNPTLLQSLYGVAGSASNDVWAVGAQSADYYAQTLTEHWNGQVWSVVPSPNVSSTGHSFLKAVTAVSSNDAWAVGYAQAGFRSPSKPLIEHWDGTSWSIIPNPDTSSSSLNGVTAISANDVWAVGSYGVNAFIDAPLIEHWDGTNWSVVNSPTLQGINTKLLAVSASSSKNMWAVGFGFDDLSGNYSTLMMHWDGTSWSIAQNPVIPQTSAQLLGVTTLASNNVWAVGAQMNSTDPTAPLNTLTMHWDGKSWNIVTSPNLSTDGNILQGVTHASGSEQVWTAGDTFIGYEELDSLIMHTCP</sequence>
<protein>
    <recommendedName>
        <fullName evidence="3">Photosynthesis system II assembly factor Ycf48/Hcf136-like domain-containing protein</fullName>
    </recommendedName>
</protein>
<reference evidence="1 2" key="1">
    <citation type="journal article" date="2021" name="Int. J. Syst. Evol. Microbiol.">
        <title>Reticulibacter mediterranei gen. nov., sp. nov., within the new family Reticulibacteraceae fam. nov., and Ktedonospora formicarum gen. nov., sp. nov., Ktedonobacter robiniae sp. nov., Dictyobacter formicarum sp. nov. and Dictyobacter arantiisoli sp. nov., belonging to the class Ktedonobacteria.</title>
        <authorList>
            <person name="Yabe S."/>
            <person name="Zheng Y."/>
            <person name="Wang C.M."/>
            <person name="Sakai Y."/>
            <person name="Abe K."/>
            <person name="Yokota A."/>
            <person name="Donadio S."/>
            <person name="Cavaletti L."/>
            <person name="Monciardini P."/>
        </authorList>
    </citation>
    <scope>NUCLEOTIDE SEQUENCE [LARGE SCALE GENOMIC DNA]</scope>
    <source>
        <strain evidence="1 2">SOSP1-30</strain>
    </source>
</reference>
<accession>A0ABQ3V1X5</accession>
<keyword evidence="2" id="KW-1185">Reference proteome</keyword>
<comment type="caution">
    <text evidence="1">The sequence shown here is derived from an EMBL/GenBank/DDBJ whole genome shotgun (WGS) entry which is preliminary data.</text>
</comment>